<evidence type="ECO:0000259" key="6">
    <source>
        <dbReference type="Pfam" id="PF07715"/>
    </source>
</evidence>
<feature type="domain" description="TonB-dependent receptor-like beta-barrel" evidence="5">
    <location>
        <begin position="405"/>
        <end position="889"/>
    </location>
</feature>
<organism evidence="7 8">
    <name type="scientific">Edaphobacter acidisoli</name>
    <dbReference type="NCBI Taxonomy" id="2040573"/>
    <lineage>
        <taxon>Bacteria</taxon>
        <taxon>Pseudomonadati</taxon>
        <taxon>Acidobacteriota</taxon>
        <taxon>Terriglobia</taxon>
        <taxon>Terriglobales</taxon>
        <taxon>Acidobacteriaceae</taxon>
        <taxon>Edaphobacter</taxon>
    </lineage>
</organism>
<dbReference type="InterPro" id="IPR000531">
    <property type="entry name" value="Beta-barrel_TonB"/>
</dbReference>
<proteinExistence type="inferred from homology"/>
<evidence type="ECO:0000313" key="7">
    <source>
        <dbReference type="EMBL" id="GGA58239.1"/>
    </source>
</evidence>
<evidence type="ECO:0000259" key="5">
    <source>
        <dbReference type="Pfam" id="PF00593"/>
    </source>
</evidence>
<accession>A0A916RJK9</accession>
<gene>
    <name evidence="7" type="ORF">GCM10011507_07020</name>
</gene>
<protein>
    <submittedName>
        <fullName evidence="7">TonB-dependent receptor</fullName>
    </submittedName>
</protein>
<reference evidence="7" key="2">
    <citation type="submission" date="2020-09" db="EMBL/GenBank/DDBJ databases">
        <authorList>
            <person name="Sun Q."/>
            <person name="Zhou Y."/>
        </authorList>
    </citation>
    <scope>NUCLEOTIDE SEQUENCE</scope>
    <source>
        <strain evidence="7">CGMCC 1.15447</strain>
    </source>
</reference>
<keyword evidence="2 4" id="KW-0472">Membrane</keyword>
<name>A0A916RJK9_9BACT</name>
<dbReference type="Pfam" id="PF07715">
    <property type="entry name" value="Plug"/>
    <property type="match status" value="1"/>
</dbReference>
<dbReference type="Gene3D" id="2.60.40.1120">
    <property type="entry name" value="Carboxypeptidase-like, regulatory domain"/>
    <property type="match status" value="1"/>
</dbReference>
<dbReference type="InterPro" id="IPR012910">
    <property type="entry name" value="Plug_dom"/>
</dbReference>
<evidence type="ECO:0000256" key="1">
    <source>
        <dbReference type="ARBA" id="ARBA00004442"/>
    </source>
</evidence>
<dbReference type="InterPro" id="IPR036942">
    <property type="entry name" value="Beta-barrel_TonB_sf"/>
</dbReference>
<dbReference type="InterPro" id="IPR037066">
    <property type="entry name" value="Plug_dom_sf"/>
</dbReference>
<reference evidence="7" key="1">
    <citation type="journal article" date="2014" name="Int. J. Syst. Evol. Microbiol.">
        <title>Complete genome sequence of Corynebacterium casei LMG S-19264T (=DSM 44701T), isolated from a smear-ripened cheese.</title>
        <authorList>
            <consortium name="US DOE Joint Genome Institute (JGI-PGF)"/>
            <person name="Walter F."/>
            <person name="Albersmeier A."/>
            <person name="Kalinowski J."/>
            <person name="Ruckert C."/>
        </authorList>
    </citation>
    <scope>NUCLEOTIDE SEQUENCE</scope>
    <source>
        <strain evidence="7">CGMCC 1.15447</strain>
    </source>
</reference>
<keyword evidence="8" id="KW-1185">Reference proteome</keyword>
<evidence type="ECO:0000256" key="2">
    <source>
        <dbReference type="ARBA" id="ARBA00023136"/>
    </source>
</evidence>
<dbReference type="SUPFAM" id="SSF56935">
    <property type="entry name" value="Porins"/>
    <property type="match status" value="1"/>
</dbReference>
<evidence type="ECO:0000256" key="4">
    <source>
        <dbReference type="RuleBase" id="RU003357"/>
    </source>
</evidence>
<dbReference type="InterPro" id="IPR010104">
    <property type="entry name" value="TonB_rcpt_bac"/>
</dbReference>
<dbReference type="AlphaFoldDB" id="A0A916RJK9"/>
<dbReference type="PANTHER" id="PTHR40980">
    <property type="entry name" value="PLUG DOMAIN-CONTAINING PROTEIN"/>
    <property type="match status" value="1"/>
</dbReference>
<keyword evidence="7" id="KW-0675">Receptor</keyword>
<dbReference type="GO" id="GO:0030246">
    <property type="term" value="F:carbohydrate binding"/>
    <property type="evidence" value="ECO:0007669"/>
    <property type="project" value="InterPro"/>
</dbReference>
<dbReference type="Pfam" id="PF00593">
    <property type="entry name" value="TonB_dep_Rec_b-barrel"/>
    <property type="match status" value="1"/>
</dbReference>
<evidence type="ECO:0000313" key="8">
    <source>
        <dbReference type="Proteomes" id="UP000648801"/>
    </source>
</evidence>
<comment type="subcellular location">
    <subcellularLocation>
        <location evidence="1 4">Cell outer membrane</location>
    </subcellularLocation>
</comment>
<dbReference type="InterPro" id="IPR013784">
    <property type="entry name" value="Carb-bd-like_fold"/>
</dbReference>
<sequence>MFCGLVASAGAQTRGAIGGTVTDQTGAALKGAQVSVQSPALMVSTNEQGRFYINNLAPGTYNLTVSYVGLASFTTSVTVNAGQTASVAAQLQIAGREETVVVSARRASAEAEAINEERAADNLLQVMPHEVITSLPNANLADALGRLPSVTLERDEGEGKYVQVRSTEPRLTNTTVDGVNLPSEEPGVRQIKFDAIPSGLVDSVQISKTLQANMDGDGIGGSVNLVTRTASDTPTFEVTGLGGYTPIINGRGNTTETATYGRRFGASKKFGFIAGGSFDWEGRGIDDIEPVPDQNSGETWFDGMSLREYQYFRSRYGFAGSTDYRIRDGSNVYARFLYSDFKNYGDRWAYQLQDNTPNVSLLAPGNQGGVPSFDGELRNPDIQVGSLILGGTHVLNSSWFTWEANVGRSSYGKSPYSDAYFSSTLPASNCEFNSSGTTNKYLPQWNQACFSEIQNPSNYTLSNITRDLGTAAQLNLGLGGSGAKQYHIGGHSAVLEVGGKFRNEHKYANTYVLTLTPNGTVGMSQFPNSMINHNYYNGGAYPLGYNVSLEDVLSYANSNAGAFSQSSTQGQDASDFSIVEKVGAGYLMNTIDFAHGIRFIAGLRAENTSDNVHNLSFGDTGVTPNSYSGSYYTLLPSASLRFNAGPDSYVRLIYARGLSRPDPQDIAQPLSWTVSGNGANRYSVNFGNANLKAETGDDVDVLYEHYLKPFGIISAGYFYKSLKNPIVSETYQLTDYLPPGAPEVDRGNYLATQPVNGGSAWLSGFEASYLQHYSALPGLFGGLGLSANYSYIGSRTDGIPGRSDHPRLLRNSPNMFNISPTYDRGRYSIRMGISYNQASIYGYQYQNGTPGGVNGPLSDIYFYSHIQVDAQGFVRLKRDLSLVVSGLNLNNEVFGFYQGSSQYMIQREYYRPTFSAGFRWTPRRGEK</sequence>
<keyword evidence="3" id="KW-0998">Cell outer membrane</keyword>
<dbReference type="GO" id="GO:0009279">
    <property type="term" value="C:cell outer membrane"/>
    <property type="evidence" value="ECO:0007669"/>
    <property type="project" value="UniProtKB-SubCell"/>
</dbReference>
<dbReference type="NCBIfam" id="TIGR01782">
    <property type="entry name" value="TonB-Xanth-Caul"/>
    <property type="match status" value="1"/>
</dbReference>
<comment type="caution">
    <text evidence="7">The sequence shown here is derived from an EMBL/GenBank/DDBJ whole genome shotgun (WGS) entry which is preliminary data.</text>
</comment>
<dbReference type="Proteomes" id="UP000648801">
    <property type="component" value="Unassembled WGS sequence"/>
</dbReference>
<evidence type="ECO:0000256" key="3">
    <source>
        <dbReference type="ARBA" id="ARBA00023237"/>
    </source>
</evidence>
<dbReference type="Pfam" id="PF13620">
    <property type="entry name" value="CarboxypepD_reg"/>
    <property type="match status" value="1"/>
</dbReference>
<keyword evidence="4" id="KW-0798">TonB box</keyword>
<dbReference type="PANTHER" id="PTHR40980:SF4">
    <property type="entry name" value="TONB-DEPENDENT RECEPTOR-LIKE BETA-BARREL DOMAIN-CONTAINING PROTEIN"/>
    <property type="match status" value="1"/>
</dbReference>
<dbReference type="EMBL" id="BMJB01000001">
    <property type="protein sequence ID" value="GGA58239.1"/>
    <property type="molecule type" value="Genomic_DNA"/>
</dbReference>
<dbReference type="SUPFAM" id="SSF49452">
    <property type="entry name" value="Starch-binding domain-like"/>
    <property type="match status" value="1"/>
</dbReference>
<comment type="similarity">
    <text evidence="4">Belongs to the TonB-dependent receptor family.</text>
</comment>
<dbReference type="Gene3D" id="2.40.170.20">
    <property type="entry name" value="TonB-dependent receptor, beta-barrel domain"/>
    <property type="match status" value="1"/>
</dbReference>
<dbReference type="Gene3D" id="2.170.130.10">
    <property type="entry name" value="TonB-dependent receptor, plug domain"/>
    <property type="match status" value="1"/>
</dbReference>
<feature type="domain" description="TonB-dependent receptor plug" evidence="6">
    <location>
        <begin position="124"/>
        <end position="221"/>
    </location>
</feature>